<keyword evidence="1" id="KW-0812">Transmembrane</keyword>
<sequence length="137" mass="14634">MPTRLMLLLLALGLPRTVLADLGLVPPESGLLYYVLALAPFAAWLLVATVRQSRRPFLDFLVLGILYGLSLVVVHQLLWDAAAGYGRNTPAGTAEFAYRAYTSEIAMAIGLGTGLVAALAAVGARAWRNARAGRAQR</sequence>
<reference evidence="3" key="1">
    <citation type="journal article" date="2017" name="Med. Chem. Commun.">
        <title>Nonomuraea sp. ATCC 55076 harbours the largest actinomycete chromosome to date and the kistamicin biosynthetic gene cluster.</title>
        <authorList>
            <person name="Nazari B."/>
            <person name="Forneris C.C."/>
            <person name="Gibson M.I."/>
            <person name="Moon K."/>
            <person name="Schramma K.R."/>
            <person name="Seyedsayamdost M.R."/>
        </authorList>
    </citation>
    <scope>NUCLEOTIDE SEQUENCE [LARGE SCALE GENOMIC DNA]</scope>
    <source>
        <strain evidence="3">ATCC 55076</strain>
    </source>
</reference>
<dbReference type="RefSeq" id="WP_080038376.1">
    <property type="nucleotide sequence ID" value="NZ_CP017717.1"/>
</dbReference>
<proteinExistence type="predicted"/>
<keyword evidence="1" id="KW-1133">Transmembrane helix</keyword>
<dbReference type="EMBL" id="CP017717">
    <property type="protein sequence ID" value="AQZ62227.1"/>
    <property type="molecule type" value="Genomic_DNA"/>
</dbReference>
<name>A0A1U9ZWB3_9ACTN</name>
<keyword evidence="1" id="KW-0472">Membrane</keyword>
<accession>A0A1U9ZWB3</accession>
<protein>
    <submittedName>
        <fullName evidence="2">Uncharacterized protein</fullName>
    </submittedName>
</protein>
<feature type="transmembrane region" description="Helical" evidence="1">
    <location>
        <begin position="57"/>
        <end position="78"/>
    </location>
</feature>
<feature type="transmembrane region" description="Helical" evidence="1">
    <location>
        <begin position="105"/>
        <end position="127"/>
    </location>
</feature>
<keyword evidence="3" id="KW-1185">Reference proteome</keyword>
<feature type="transmembrane region" description="Helical" evidence="1">
    <location>
        <begin position="30"/>
        <end position="50"/>
    </location>
</feature>
<dbReference type="OrthoDB" id="3830734at2"/>
<dbReference type="Proteomes" id="UP000190797">
    <property type="component" value="Chromosome"/>
</dbReference>
<dbReference type="AlphaFoldDB" id="A0A1U9ZWB3"/>
<evidence type="ECO:0000313" key="2">
    <source>
        <dbReference type="EMBL" id="AQZ62227.1"/>
    </source>
</evidence>
<gene>
    <name evidence="2" type="ORF">BKM31_12800</name>
</gene>
<evidence type="ECO:0000313" key="3">
    <source>
        <dbReference type="Proteomes" id="UP000190797"/>
    </source>
</evidence>
<organism evidence="2 3">
    <name type="scientific">[Actinomadura] parvosata subsp. kistnae</name>
    <dbReference type="NCBI Taxonomy" id="1909395"/>
    <lineage>
        <taxon>Bacteria</taxon>
        <taxon>Bacillati</taxon>
        <taxon>Actinomycetota</taxon>
        <taxon>Actinomycetes</taxon>
        <taxon>Streptosporangiales</taxon>
        <taxon>Streptosporangiaceae</taxon>
        <taxon>Nonomuraea</taxon>
    </lineage>
</organism>
<evidence type="ECO:0000256" key="1">
    <source>
        <dbReference type="SAM" id="Phobius"/>
    </source>
</evidence>
<dbReference type="KEGG" id="noa:BKM31_12800"/>